<proteinExistence type="predicted"/>
<evidence type="ECO:0000256" key="2">
    <source>
        <dbReference type="SAM" id="Phobius"/>
    </source>
</evidence>
<keyword evidence="3" id="KW-0732">Signal</keyword>
<dbReference type="InterPro" id="IPR006311">
    <property type="entry name" value="TAT_signal"/>
</dbReference>
<dbReference type="EMBL" id="BMSJ01000010">
    <property type="protein sequence ID" value="GGR41787.1"/>
    <property type="molecule type" value="Genomic_DNA"/>
</dbReference>
<dbReference type="Proteomes" id="UP000326029">
    <property type="component" value="Chromosome"/>
</dbReference>
<feature type="compositionally biased region" description="Gly residues" evidence="1">
    <location>
        <begin position="467"/>
        <end position="492"/>
    </location>
</feature>
<keyword evidence="2" id="KW-0812">Transmembrane</keyword>
<dbReference type="RefSeq" id="WP_152369951.1">
    <property type="nucleotide sequence ID" value="NZ_BMSJ01000010.1"/>
</dbReference>
<evidence type="ECO:0000256" key="3">
    <source>
        <dbReference type="SAM" id="SignalP"/>
    </source>
</evidence>
<organism evidence="5 8">
    <name type="scientific">Streptomyces cinereoruber</name>
    <dbReference type="NCBI Taxonomy" id="67260"/>
    <lineage>
        <taxon>Bacteria</taxon>
        <taxon>Bacillati</taxon>
        <taxon>Actinomycetota</taxon>
        <taxon>Actinomycetes</taxon>
        <taxon>Kitasatosporales</taxon>
        <taxon>Streptomycetaceae</taxon>
        <taxon>Streptomyces</taxon>
    </lineage>
</organism>
<name>A0AAV4KR37_9ACTN</name>
<dbReference type="InterPro" id="IPR007331">
    <property type="entry name" value="Htaa"/>
</dbReference>
<evidence type="ECO:0000256" key="1">
    <source>
        <dbReference type="SAM" id="MobiDB-lite"/>
    </source>
</evidence>
<keyword evidence="7" id="KW-1185">Reference proteome</keyword>
<evidence type="ECO:0000259" key="4">
    <source>
        <dbReference type="Pfam" id="PF04213"/>
    </source>
</evidence>
<dbReference type="GeneID" id="95454149"/>
<dbReference type="PROSITE" id="PS51318">
    <property type="entry name" value="TAT"/>
    <property type="match status" value="1"/>
</dbReference>
<gene>
    <name evidence="6" type="ORF">CP977_10240</name>
    <name evidence="5" type="ORF">GCM10010497_51440</name>
</gene>
<dbReference type="Proteomes" id="UP000642014">
    <property type="component" value="Unassembled WGS sequence"/>
</dbReference>
<keyword evidence="2" id="KW-1133">Transmembrane helix</keyword>
<evidence type="ECO:0000313" key="6">
    <source>
        <dbReference type="EMBL" id="QEV32512.1"/>
    </source>
</evidence>
<evidence type="ECO:0000313" key="8">
    <source>
        <dbReference type="Proteomes" id="UP000642014"/>
    </source>
</evidence>
<feature type="region of interest" description="Disordered" evidence="1">
    <location>
        <begin position="454"/>
        <end position="492"/>
    </location>
</feature>
<feature type="chain" id="PRO_5043910057" description="Htaa domain-containing protein" evidence="3">
    <location>
        <begin position="35"/>
        <end position="544"/>
    </location>
</feature>
<feature type="region of interest" description="Disordered" evidence="1">
    <location>
        <begin position="209"/>
        <end position="289"/>
    </location>
</feature>
<dbReference type="Pfam" id="PF04213">
    <property type="entry name" value="HtaA"/>
    <property type="match status" value="2"/>
</dbReference>
<evidence type="ECO:0000313" key="7">
    <source>
        <dbReference type="Proteomes" id="UP000326029"/>
    </source>
</evidence>
<feature type="transmembrane region" description="Helical" evidence="2">
    <location>
        <begin position="517"/>
        <end position="537"/>
    </location>
</feature>
<sequence>MAMTMRRSVTLAAAVATAAALGTGALALALPAAAEGAPPMTLTDGTLDWGIKQSFRSYLAQPFAHGKTTVEGGARQAAGNGVFTFVDGTGTYDTVGHGTATSFKGGVHFEAHQGALDIRISDVRLSTKGTAAPTGEITADVVTKEKDGTFSTRSDIPFAALDMSGVKPGRGDGGAMVFKDIPAKLTKEGAAAFAGFYKEGDALDAATLTVKAGSRPTSPTPTSPTPTTTTPTSPAPTSTTPTGPAPTSTTPTSPAPTSTGPTGPAPTTTAPTSPAPTGTTTPSATGPAKVVNGRLTWGVKESWQRYVGEICGGTVTASEGAKKNGAAYDFGFVKADLDAQARKAEAAFSGRLAFVCEAHGIRWTVSDLKVKAAGATGTLTADVTSATGTRQDVALVDLDLSKADWAAKDRVVTLADVPAKLTAAGSASFSAPGGQGGYPAGTAMDPVTVSFSLDKGATLPPATDGTSGSGTSGSGTSGTGGSSTTGGGTVGGGTAGGAGTVGGSGALAATGSDVPTGLLAGVSALTVAAGAAVVVAVRRRATAS</sequence>
<accession>A0AAV4KR37</accession>
<feature type="compositionally biased region" description="Low complexity" evidence="1">
    <location>
        <begin position="225"/>
        <end position="288"/>
    </location>
</feature>
<feature type="domain" description="Htaa" evidence="4">
    <location>
        <begin position="293"/>
        <end position="450"/>
    </location>
</feature>
<feature type="domain" description="Htaa" evidence="4">
    <location>
        <begin position="44"/>
        <end position="209"/>
    </location>
</feature>
<dbReference type="AlphaFoldDB" id="A0AAV4KR37"/>
<evidence type="ECO:0000313" key="5">
    <source>
        <dbReference type="EMBL" id="GGR41787.1"/>
    </source>
</evidence>
<reference evidence="5 8" key="1">
    <citation type="journal article" date="2014" name="Int. J. Syst. Evol. Microbiol.">
        <title>Complete genome sequence of Corynebacterium casei LMG S-19264T (=DSM 44701T), isolated from a smear-ripened cheese.</title>
        <authorList>
            <consortium name="US DOE Joint Genome Institute (JGI-PGF)"/>
            <person name="Walter F."/>
            <person name="Albersmeier A."/>
            <person name="Kalinowski J."/>
            <person name="Ruckert C."/>
        </authorList>
    </citation>
    <scope>NUCLEOTIDE SEQUENCE [LARGE SCALE GENOMIC DNA]</scope>
    <source>
        <strain evidence="5 8">JCM 4205</strain>
    </source>
</reference>
<feature type="signal peptide" evidence="3">
    <location>
        <begin position="1"/>
        <end position="34"/>
    </location>
</feature>
<reference evidence="6 7" key="2">
    <citation type="submission" date="2017-09" db="EMBL/GenBank/DDBJ databases">
        <authorList>
            <person name="Lee N."/>
            <person name="Cho B.-K."/>
        </authorList>
    </citation>
    <scope>NUCLEOTIDE SEQUENCE [LARGE SCALE GENOMIC DNA]</scope>
    <source>
        <strain evidence="6 7">ATCC 19740</strain>
    </source>
</reference>
<keyword evidence="2" id="KW-0472">Membrane</keyword>
<protein>
    <recommendedName>
        <fullName evidence="4">Htaa domain-containing protein</fullName>
    </recommendedName>
</protein>
<dbReference type="EMBL" id="CP023693">
    <property type="protein sequence ID" value="QEV32512.1"/>
    <property type="molecule type" value="Genomic_DNA"/>
</dbReference>
<reference evidence="5" key="3">
    <citation type="submission" date="2023-08" db="EMBL/GenBank/DDBJ databases">
        <authorList>
            <person name="Sun Q."/>
            <person name="Ohkuma M."/>
        </authorList>
    </citation>
    <scope>NUCLEOTIDE SEQUENCE</scope>
    <source>
        <strain evidence="5">JCM 4205</strain>
    </source>
</reference>